<protein>
    <submittedName>
        <fullName evidence="9">MFS transporter</fullName>
    </submittedName>
</protein>
<evidence type="ECO:0000256" key="6">
    <source>
        <dbReference type="ARBA" id="ARBA00023136"/>
    </source>
</evidence>
<evidence type="ECO:0000256" key="2">
    <source>
        <dbReference type="ARBA" id="ARBA00022448"/>
    </source>
</evidence>
<evidence type="ECO:0000256" key="4">
    <source>
        <dbReference type="ARBA" id="ARBA00022692"/>
    </source>
</evidence>
<evidence type="ECO:0000259" key="8">
    <source>
        <dbReference type="PROSITE" id="PS50850"/>
    </source>
</evidence>
<feature type="transmembrane region" description="Helical" evidence="7">
    <location>
        <begin position="307"/>
        <end position="333"/>
    </location>
</feature>
<keyword evidence="2" id="KW-0813">Transport</keyword>
<keyword evidence="6 7" id="KW-0472">Membrane</keyword>
<dbReference type="Pfam" id="PF07690">
    <property type="entry name" value="MFS_1"/>
    <property type="match status" value="1"/>
</dbReference>
<comment type="subcellular location">
    <subcellularLocation>
        <location evidence="1">Cell membrane</location>
        <topology evidence="1">Multi-pass membrane protein</topology>
    </subcellularLocation>
</comment>
<dbReference type="PROSITE" id="PS50850">
    <property type="entry name" value="MFS"/>
    <property type="match status" value="1"/>
</dbReference>
<sequence length="401" mass="41072">MPTVSSPPRALTSRLLFLGVAFAFLVIMLGTTLPTPLYPLYQQRFGFSQLMITVIFAVYAVGVIAALIVTGRWSDQVGRRPLLFLGLVAAASSDVVFYHSDGLTSLLAGRLLSGISAGIFTGTATVAVIELAPPAWKRPATFVATAANMGGLGLGPVTAGLLGQYAPWPLHLAYAVHLGLLALAMVAVWLAPETVVRPAHPRLSLQRLKVPPEVREVFLPAATAGFAGFAVLGFFTATAPAFMGQVLGYSHLALIGVVAGGVFFASTLGQRLQGRFAEHRRLPLGCSVVIVGAGLIGTGIGVPSLGIFLAGAAVVGLGQGIAFRAGLGAVAAASPVDQRGAVTSAFFVVAYVALSIPVVGIGLVARVIGLAATGVGFAGFVALLSAVALVLLRRRTLASSV</sequence>
<evidence type="ECO:0000256" key="3">
    <source>
        <dbReference type="ARBA" id="ARBA00022475"/>
    </source>
</evidence>
<name>A0ABV7LN52_9GAMM</name>
<dbReference type="PANTHER" id="PTHR23517">
    <property type="entry name" value="RESISTANCE PROTEIN MDTM, PUTATIVE-RELATED-RELATED"/>
    <property type="match status" value="1"/>
</dbReference>
<dbReference type="InterPro" id="IPR036259">
    <property type="entry name" value="MFS_trans_sf"/>
</dbReference>
<keyword evidence="3" id="KW-1003">Cell membrane</keyword>
<dbReference type="InterPro" id="IPR011701">
    <property type="entry name" value="MFS"/>
</dbReference>
<dbReference type="InterPro" id="IPR050171">
    <property type="entry name" value="MFS_Transporters"/>
</dbReference>
<accession>A0ABV7LN52</accession>
<feature type="transmembrane region" description="Helical" evidence="7">
    <location>
        <begin position="174"/>
        <end position="196"/>
    </location>
</feature>
<organism evidence="9 10">
    <name type="scientific">Litchfieldella rifensis</name>
    <dbReference type="NCBI Taxonomy" id="762643"/>
    <lineage>
        <taxon>Bacteria</taxon>
        <taxon>Pseudomonadati</taxon>
        <taxon>Pseudomonadota</taxon>
        <taxon>Gammaproteobacteria</taxon>
        <taxon>Oceanospirillales</taxon>
        <taxon>Halomonadaceae</taxon>
        <taxon>Litchfieldella</taxon>
    </lineage>
</organism>
<feature type="transmembrane region" description="Helical" evidence="7">
    <location>
        <begin position="281"/>
        <end position="301"/>
    </location>
</feature>
<keyword evidence="5 7" id="KW-1133">Transmembrane helix</keyword>
<evidence type="ECO:0000313" key="10">
    <source>
        <dbReference type="Proteomes" id="UP001595579"/>
    </source>
</evidence>
<dbReference type="InterPro" id="IPR020846">
    <property type="entry name" value="MFS_dom"/>
</dbReference>
<feature type="transmembrane region" description="Helical" evidence="7">
    <location>
        <begin position="371"/>
        <end position="392"/>
    </location>
</feature>
<feature type="transmembrane region" description="Helical" evidence="7">
    <location>
        <begin position="217"/>
        <end position="243"/>
    </location>
</feature>
<feature type="transmembrane region" description="Helical" evidence="7">
    <location>
        <begin position="249"/>
        <end position="269"/>
    </location>
</feature>
<feature type="transmembrane region" description="Helical" evidence="7">
    <location>
        <begin position="345"/>
        <end position="365"/>
    </location>
</feature>
<dbReference type="InterPro" id="IPR005829">
    <property type="entry name" value="Sugar_transporter_CS"/>
</dbReference>
<dbReference type="RefSeq" id="WP_386773416.1">
    <property type="nucleotide sequence ID" value="NZ_JBHRUG010000019.1"/>
</dbReference>
<feature type="transmembrane region" description="Helical" evidence="7">
    <location>
        <begin position="50"/>
        <end position="70"/>
    </location>
</feature>
<evidence type="ECO:0000313" key="9">
    <source>
        <dbReference type="EMBL" id="MFC3283937.1"/>
    </source>
</evidence>
<keyword evidence="10" id="KW-1185">Reference proteome</keyword>
<gene>
    <name evidence="9" type="ORF">ACFOEV_09985</name>
</gene>
<comment type="caution">
    <text evidence="9">The sequence shown here is derived from an EMBL/GenBank/DDBJ whole genome shotgun (WGS) entry which is preliminary data.</text>
</comment>
<feature type="transmembrane region" description="Helical" evidence="7">
    <location>
        <begin position="82"/>
        <end position="99"/>
    </location>
</feature>
<dbReference type="Proteomes" id="UP001595579">
    <property type="component" value="Unassembled WGS sequence"/>
</dbReference>
<evidence type="ECO:0000256" key="7">
    <source>
        <dbReference type="SAM" id="Phobius"/>
    </source>
</evidence>
<dbReference type="PANTHER" id="PTHR23517:SF13">
    <property type="entry name" value="MAJOR FACILITATOR SUPERFAMILY MFS_1"/>
    <property type="match status" value="1"/>
</dbReference>
<reference evidence="10" key="1">
    <citation type="journal article" date="2019" name="Int. J. Syst. Evol. Microbiol.">
        <title>The Global Catalogue of Microorganisms (GCM) 10K type strain sequencing project: providing services to taxonomists for standard genome sequencing and annotation.</title>
        <authorList>
            <consortium name="The Broad Institute Genomics Platform"/>
            <consortium name="The Broad Institute Genome Sequencing Center for Infectious Disease"/>
            <person name="Wu L."/>
            <person name="Ma J."/>
        </authorList>
    </citation>
    <scope>NUCLEOTIDE SEQUENCE [LARGE SCALE GENOMIC DNA]</scope>
    <source>
        <strain evidence="10">CECT 7698</strain>
    </source>
</reference>
<dbReference type="EMBL" id="JBHRUG010000019">
    <property type="protein sequence ID" value="MFC3283937.1"/>
    <property type="molecule type" value="Genomic_DNA"/>
</dbReference>
<feature type="domain" description="Major facilitator superfamily (MFS) profile" evidence="8">
    <location>
        <begin position="16"/>
        <end position="397"/>
    </location>
</feature>
<evidence type="ECO:0000256" key="5">
    <source>
        <dbReference type="ARBA" id="ARBA00022989"/>
    </source>
</evidence>
<feature type="transmembrane region" description="Helical" evidence="7">
    <location>
        <begin position="111"/>
        <end position="129"/>
    </location>
</feature>
<feature type="transmembrane region" description="Helical" evidence="7">
    <location>
        <begin position="15"/>
        <end position="38"/>
    </location>
</feature>
<dbReference type="PROSITE" id="PS00216">
    <property type="entry name" value="SUGAR_TRANSPORT_1"/>
    <property type="match status" value="1"/>
</dbReference>
<evidence type="ECO:0000256" key="1">
    <source>
        <dbReference type="ARBA" id="ARBA00004651"/>
    </source>
</evidence>
<feature type="transmembrane region" description="Helical" evidence="7">
    <location>
        <begin position="141"/>
        <end position="162"/>
    </location>
</feature>
<keyword evidence="4 7" id="KW-0812">Transmembrane</keyword>
<proteinExistence type="predicted"/>
<dbReference type="Gene3D" id="1.20.1250.20">
    <property type="entry name" value="MFS general substrate transporter like domains"/>
    <property type="match status" value="1"/>
</dbReference>
<dbReference type="SUPFAM" id="SSF103473">
    <property type="entry name" value="MFS general substrate transporter"/>
    <property type="match status" value="1"/>
</dbReference>